<dbReference type="RefSeq" id="WP_204943880.1">
    <property type="nucleotide sequence ID" value="NZ_JAFBBP010000001.1"/>
</dbReference>
<reference evidence="3 4" key="1">
    <citation type="submission" date="2021-01" db="EMBL/GenBank/DDBJ databases">
        <title>Sequencing the genomes of 1000 actinobacteria strains.</title>
        <authorList>
            <person name="Klenk H.-P."/>
        </authorList>
    </citation>
    <scope>NUCLEOTIDE SEQUENCE [LARGE SCALE GENOMIC DNA]</scope>
    <source>
        <strain evidence="3 4">DSM 100204</strain>
    </source>
</reference>
<dbReference type="Proteomes" id="UP000764837">
    <property type="component" value="Unassembled WGS sequence"/>
</dbReference>
<organism evidence="3 4">
    <name type="scientific">Micromonospora luteifusca</name>
    <dbReference type="NCBI Taxonomy" id="709860"/>
    <lineage>
        <taxon>Bacteria</taxon>
        <taxon>Bacillati</taxon>
        <taxon>Actinomycetota</taxon>
        <taxon>Actinomycetes</taxon>
        <taxon>Micromonosporales</taxon>
        <taxon>Micromonosporaceae</taxon>
        <taxon>Micromonospora</taxon>
    </lineage>
</organism>
<name>A0ABS2LY64_9ACTN</name>
<evidence type="ECO:0000313" key="4">
    <source>
        <dbReference type="Proteomes" id="UP000764837"/>
    </source>
</evidence>
<dbReference type="EMBL" id="JAFBBP010000001">
    <property type="protein sequence ID" value="MBM7493125.1"/>
    <property type="molecule type" value="Genomic_DNA"/>
</dbReference>
<feature type="domain" description="Tachylectin 2" evidence="2">
    <location>
        <begin position="217"/>
        <end position="467"/>
    </location>
</feature>
<feature type="signal peptide" evidence="1">
    <location>
        <begin position="1"/>
        <end position="33"/>
    </location>
</feature>
<sequence>MQRSAIRRLTTMALGVALAAGAGLSGGVATVLASTPEAAFAASSVGGSISPTEVLSRARYWYDNRGSINYSQSGYFPDENGKNYRRDCSGFVSMAWHLSTSKTTYNMYTVSTQISKSDLQPGDILNSASEHVILFKRWTNQSTGTFEYYAFGSTPVKMATETLSGGGDGLIDSHPASNYVARRYKNITTSGQTPEKDPGVADVTGDSYHDLVARKTDGTLWLYANNIERDNGTPYSSASARQIGSGWGDSDRIVNADATGDGFTDLLLVKPDGSMLLYPNNIVRDDGVPYSSSSARQIGSGWGNFDRIVGADVTGDGYTDLVARKTDGTLWLYPNNIERDNGTPYSSASARQIGSGWNGFDTLVGADVTGDGFTDLVGRKTDGTLLLYANNFVRDNGVPYSASKQIGSGWNGFDTLVGADVTGDGFTDLVGRKTDGTLLLYANNFVRDNGVPYSASKQIGSGWNGFNSIV</sequence>
<gene>
    <name evidence="3" type="ORF">JOD64_004347</name>
</gene>
<dbReference type="SUPFAM" id="SSF69318">
    <property type="entry name" value="Integrin alpha N-terminal domain"/>
    <property type="match status" value="1"/>
</dbReference>
<dbReference type="InterPro" id="IPR023294">
    <property type="entry name" value="Tachylectin2"/>
</dbReference>
<dbReference type="InterPro" id="IPR038765">
    <property type="entry name" value="Papain-like_cys_pep_sf"/>
</dbReference>
<dbReference type="Gene3D" id="2.115.10.10">
    <property type="entry name" value="Tachylectin 2"/>
    <property type="match status" value="2"/>
</dbReference>
<dbReference type="Pfam" id="PF14517">
    <property type="entry name" value="Tachylectin"/>
    <property type="match status" value="1"/>
</dbReference>
<feature type="chain" id="PRO_5045558639" description="Tachylectin 2 domain-containing protein" evidence="1">
    <location>
        <begin position="34"/>
        <end position="470"/>
    </location>
</feature>
<protein>
    <recommendedName>
        <fullName evidence="2">Tachylectin 2 domain-containing protein</fullName>
    </recommendedName>
</protein>
<keyword evidence="4" id="KW-1185">Reference proteome</keyword>
<comment type="caution">
    <text evidence="3">The sequence shown here is derived from an EMBL/GenBank/DDBJ whole genome shotgun (WGS) entry which is preliminary data.</text>
</comment>
<dbReference type="InterPro" id="IPR028994">
    <property type="entry name" value="Integrin_alpha_N"/>
</dbReference>
<dbReference type="SUPFAM" id="SSF54001">
    <property type="entry name" value="Cysteine proteinases"/>
    <property type="match status" value="1"/>
</dbReference>
<evidence type="ECO:0000259" key="2">
    <source>
        <dbReference type="Pfam" id="PF14517"/>
    </source>
</evidence>
<evidence type="ECO:0000256" key="1">
    <source>
        <dbReference type="SAM" id="SignalP"/>
    </source>
</evidence>
<keyword evidence="1" id="KW-0732">Signal</keyword>
<evidence type="ECO:0000313" key="3">
    <source>
        <dbReference type="EMBL" id="MBM7493125.1"/>
    </source>
</evidence>
<dbReference type="Gene3D" id="3.90.1720.10">
    <property type="entry name" value="endopeptidase domain like (from Nostoc punctiforme)"/>
    <property type="match status" value="1"/>
</dbReference>
<accession>A0ABS2LY64</accession>
<proteinExistence type="predicted"/>